<sequence>MPVIVNTSSAVVFGILAMTTLLFFLTIQPSTATAKGIASQIGVTSDAEDIIAAADGTARVVQATENRHRRELVRQNAIKRTSPAAKVNKKQDYGDHPAEEGEERRRRSNGERTAVQNDDNRFA</sequence>
<dbReference type="EMBL" id="BDGG01000001">
    <property type="protein sequence ID" value="GAU89805.1"/>
    <property type="molecule type" value="Genomic_DNA"/>
</dbReference>
<protein>
    <submittedName>
        <fullName evidence="2">Uncharacterized protein</fullName>
    </submittedName>
</protein>
<name>A0A1D1UN19_RAMVA</name>
<accession>A0A1D1UN19</accession>
<keyword evidence="3" id="KW-1185">Reference proteome</keyword>
<proteinExistence type="predicted"/>
<comment type="caution">
    <text evidence="2">The sequence shown here is derived from an EMBL/GenBank/DDBJ whole genome shotgun (WGS) entry which is preliminary data.</text>
</comment>
<gene>
    <name evidence="2" type="primary">RvY_02313-1</name>
    <name evidence="2" type="synonym">RvY_02313.1</name>
    <name evidence="2" type="ORF">RvY_02313</name>
</gene>
<evidence type="ECO:0000313" key="2">
    <source>
        <dbReference type="EMBL" id="GAU89805.1"/>
    </source>
</evidence>
<evidence type="ECO:0000256" key="1">
    <source>
        <dbReference type="SAM" id="MobiDB-lite"/>
    </source>
</evidence>
<organism evidence="2 3">
    <name type="scientific">Ramazzottius varieornatus</name>
    <name type="common">Water bear</name>
    <name type="synonym">Tardigrade</name>
    <dbReference type="NCBI Taxonomy" id="947166"/>
    <lineage>
        <taxon>Eukaryota</taxon>
        <taxon>Metazoa</taxon>
        <taxon>Ecdysozoa</taxon>
        <taxon>Tardigrada</taxon>
        <taxon>Eutardigrada</taxon>
        <taxon>Parachela</taxon>
        <taxon>Hypsibioidea</taxon>
        <taxon>Ramazzottiidae</taxon>
        <taxon>Ramazzottius</taxon>
    </lineage>
</organism>
<dbReference type="Proteomes" id="UP000186922">
    <property type="component" value="Unassembled WGS sequence"/>
</dbReference>
<feature type="region of interest" description="Disordered" evidence="1">
    <location>
        <begin position="71"/>
        <end position="123"/>
    </location>
</feature>
<dbReference type="AlphaFoldDB" id="A0A1D1UN19"/>
<reference evidence="2 3" key="1">
    <citation type="journal article" date="2016" name="Nat. Commun.">
        <title>Extremotolerant tardigrade genome and improved radiotolerance of human cultured cells by tardigrade-unique protein.</title>
        <authorList>
            <person name="Hashimoto T."/>
            <person name="Horikawa D.D."/>
            <person name="Saito Y."/>
            <person name="Kuwahara H."/>
            <person name="Kozuka-Hata H."/>
            <person name="Shin-I T."/>
            <person name="Minakuchi Y."/>
            <person name="Ohishi K."/>
            <person name="Motoyama A."/>
            <person name="Aizu T."/>
            <person name="Enomoto A."/>
            <person name="Kondo K."/>
            <person name="Tanaka S."/>
            <person name="Hara Y."/>
            <person name="Koshikawa S."/>
            <person name="Sagara H."/>
            <person name="Miura T."/>
            <person name="Yokobori S."/>
            <person name="Miyagawa K."/>
            <person name="Suzuki Y."/>
            <person name="Kubo T."/>
            <person name="Oyama M."/>
            <person name="Kohara Y."/>
            <person name="Fujiyama A."/>
            <person name="Arakawa K."/>
            <person name="Katayama T."/>
            <person name="Toyoda A."/>
            <person name="Kunieda T."/>
        </authorList>
    </citation>
    <scope>NUCLEOTIDE SEQUENCE [LARGE SCALE GENOMIC DNA]</scope>
    <source>
        <strain evidence="2 3">YOKOZUNA-1</strain>
    </source>
</reference>
<feature type="compositionally biased region" description="Basic and acidic residues" evidence="1">
    <location>
        <begin position="89"/>
        <end position="110"/>
    </location>
</feature>
<evidence type="ECO:0000313" key="3">
    <source>
        <dbReference type="Proteomes" id="UP000186922"/>
    </source>
</evidence>